<keyword evidence="2" id="KW-1185">Reference proteome</keyword>
<organism evidence="1 2">
    <name type="scientific">Pleurodeles waltl</name>
    <name type="common">Iberian ribbed newt</name>
    <dbReference type="NCBI Taxonomy" id="8319"/>
    <lineage>
        <taxon>Eukaryota</taxon>
        <taxon>Metazoa</taxon>
        <taxon>Chordata</taxon>
        <taxon>Craniata</taxon>
        <taxon>Vertebrata</taxon>
        <taxon>Euteleostomi</taxon>
        <taxon>Amphibia</taxon>
        <taxon>Batrachia</taxon>
        <taxon>Caudata</taxon>
        <taxon>Salamandroidea</taxon>
        <taxon>Salamandridae</taxon>
        <taxon>Pleurodelinae</taxon>
        <taxon>Pleurodeles</taxon>
    </lineage>
</organism>
<reference evidence="1" key="1">
    <citation type="journal article" date="2022" name="bioRxiv">
        <title>Sequencing and chromosome-scale assembly of the giantPleurodeles waltlgenome.</title>
        <authorList>
            <person name="Brown T."/>
            <person name="Elewa A."/>
            <person name="Iarovenko S."/>
            <person name="Subramanian E."/>
            <person name="Araus A.J."/>
            <person name="Petzold A."/>
            <person name="Susuki M."/>
            <person name="Suzuki K.-i.T."/>
            <person name="Hayashi T."/>
            <person name="Toyoda A."/>
            <person name="Oliveira C."/>
            <person name="Osipova E."/>
            <person name="Leigh N.D."/>
            <person name="Simon A."/>
            <person name="Yun M.H."/>
        </authorList>
    </citation>
    <scope>NUCLEOTIDE SEQUENCE</scope>
    <source>
        <strain evidence="1">20211129_DDA</strain>
        <tissue evidence="1">Liver</tissue>
    </source>
</reference>
<dbReference type="Proteomes" id="UP001066276">
    <property type="component" value="Chromosome 4_1"/>
</dbReference>
<sequence length="200" mass="22481">MKGAILMASPSGKDFESMVNDMVWAHRTTTKNVTNVSPFEKIRGRKPLINNCERSVDKSKNDTKGAVRRGDCLSVKHGRMSGELFKFWGPFKVKKVLDGYVELENVNKWNKLKVALHQRVGMVSENKGHVFDELNSCMLMDDEELVSDARVEVRRQSENGGGDVAEQIHDNTVVTEGAGVVQNYRILRSTCYSEDDVQTS</sequence>
<evidence type="ECO:0000313" key="1">
    <source>
        <dbReference type="EMBL" id="KAJ1169483.1"/>
    </source>
</evidence>
<gene>
    <name evidence="1" type="ORF">NDU88_001376</name>
</gene>
<comment type="caution">
    <text evidence="1">The sequence shown here is derived from an EMBL/GenBank/DDBJ whole genome shotgun (WGS) entry which is preliminary data.</text>
</comment>
<dbReference type="AlphaFoldDB" id="A0AAV7SZA3"/>
<dbReference type="EMBL" id="JANPWB010000007">
    <property type="protein sequence ID" value="KAJ1169483.1"/>
    <property type="molecule type" value="Genomic_DNA"/>
</dbReference>
<evidence type="ECO:0000313" key="2">
    <source>
        <dbReference type="Proteomes" id="UP001066276"/>
    </source>
</evidence>
<proteinExistence type="predicted"/>
<name>A0AAV7SZA3_PLEWA</name>
<protein>
    <submittedName>
        <fullName evidence="1">Uncharacterized protein</fullName>
    </submittedName>
</protein>
<accession>A0AAV7SZA3</accession>